<keyword evidence="8" id="KW-0496">Mitochondrion</keyword>
<evidence type="ECO:0000256" key="3">
    <source>
        <dbReference type="ARBA" id="ARBA00022448"/>
    </source>
</evidence>
<evidence type="ECO:0000256" key="5">
    <source>
        <dbReference type="ARBA" id="ARBA00022737"/>
    </source>
</evidence>
<dbReference type="PANTHER" id="PTHR45760:SF2">
    <property type="entry name" value="FI19922P1-RELATED"/>
    <property type="match status" value="1"/>
</dbReference>
<dbReference type="AlphaFoldDB" id="A0A2U1J8J3"/>
<gene>
    <name evidence="13" type="ORF">BB558_002508</name>
</gene>
<keyword evidence="9 10" id="KW-0472">Membrane</keyword>
<dbReference type="Gene3D" id="1.50.40.10">
    <property type="entry name" value="Mitochondrial carrier domain"/>
    <property type="match status" value="2"/>
</dbReference>
<comment type="subcellular location">
    <subcellularLocation>
        <location evidence="1">Mitochondrion inner membrane</location>
        <topology evidence="1">Multi-pass membrane protein</topology>
    </subcellularLocation>
</comment>
<dbReference type="GO" id="GO:0005743">
    <property type="term" value="C:mitochondrial inner membrane"/>
    <property type="evidence" value="ECO:0007669"/>
    <property type="project" value="UniProtKB-SubCell"/>
</dbReference>
<comment type="similarity">
    <text evidence="2 11">Belongs to the mitochondrial carrier (TC 2.A.29) family.</text>
</comment>
<keyword evidence="5" id="KW-0677">Repeat</keyword>
<dbReference type="PROSITE" id="PS50920">
    <property type="entry name" value="SOLCAR"/>
    <property type="match status" value="3"/>
</dbReference>
<evidence type="ECO:0000256" key="4">
    <source>
        <dbReference type="ARBA" id="ARBA00022692"/>
    </source>
</evidence>
<feature type="transmembrane region" description="Helical" evidence="12">
    <location>
        <begin position="212"/>
        <end position="233"/>
    </location>
</feature>
<feature type="repeat" description="Solcar" evidence="10">
    <location>
        <begin position="165"/>
        <end position="240"/>
    </location>
</feature>
<evidence type="ECO:0000313" key="13">
    <source>
        <dbReference type="EMBL" id="PWA01396.1"/>
    </source>
</evidence>
<evidence type="ECO:0000256" key="2">
    <source>
        <dbReference type="ARBA" id="ARBA00006375"/>
    </source>
</evidence>
<dbReference type="Pfam" id="PF00153">
    <property type="entry name" value="Mito_carr"/>
    <property type="match status" value="4"/>
</dbReference>
<evidence type="ECO:0000256" key="12">
    <source>
        <dbReference type="SAM" id="Phobius"/>
    </source>
</evidence>
<dbReference type="PANTHER" id="PTHR45760">
    <property type="entry name" value="FI19922P1-RELATED"/>
    <property type="match status" value="1"/>
</dbReference>
<comment type="caution">
    <text evidence="13">The sequence shown here is derived from an EMBL/GenBank/DDBJ whole genome shotgun (WGS) entry which is preliminary data.</text>
</comment>
<reference evidence="13 14" key="1">
    <citation type="journal article" date="2018" name="MBio">
        <title>Comparative Genomics Reveals the Core Gene Toolbox for the Fungus-Insect Symbiosis.</title>
        <authorList>
            <person name="Wang Y."/>
            <person name="Stata M."/>
            <person name="Wang W."/>
            <person name="Stajich J.E."/>
            <person name="White M.M."/>
            <person name="Moncalvo J.M."/>
        </authorList>
    </citation>
    <scope>NUCLEOTIDE SEQUENCE [LARGE SCALE GENOMIC DNA]</scope>
    <source>
        <strain evidence="13 14">AUS-126-30</strain>
    </source>
</reference>
<keyword evidence="6" id="KW-0999">Mitochondrion inner membrane</keyword>
<evidence type="ECO:0000256" key="11">
    <source>
        <dbReference type="RuleBase" id="RU000488"/>
    </source>
</evidence>
<organism evidence="13 14">
    <name type="scientific">Smittium angustum</name>
    <dbReference type="NCBI Taxonomy" id="133377"/>
    <lineage>
        <taxon>Eukaryota</taxon>
        <taxon>Fungi</taxon>
        <taxon>Fungi incertae sedis</taxon>
        <taxon>Zoopagomycota</taxon>
        <taxon>Kickxellomycotina</taxon>
        <taxon>Harpellomycetes</taxon>
        <taxon>Harpellales</taxon>
        <taxon>Legeriomycetaceae</taxon>
        <taxon>Smittium</taxon>
    </lineage>
</organism>
<evidence type="ECO:0000256" key="10">
    <source>
        <dbReference type="PROSITE-ProRule" id="PRU00282"/>
    </source>
</evidence>
<keyword evidence="3 11" id="KW-0813">Transport</keyword>
<dbReference type="InterPro" id="IPR023395">
    <property type="entry name" value="MCP_dom_sf"/>
</dbReference>
<evidence type="ECO:0000256" key="6">
    <source>
        <dbReference type="ARBA" id="ARBA00022792"/>
    </source>
</evidence>
<proteinExistence type="inferred from homology"/>
<dbReference type="EMBL" id="MBFU01000178">
    <property type="protein sequence ID" value="PWA01396.1"/>
    <property type="molecule type" value="Genomic_DNA"/>
</dbReference>
<dbReference type="Proteomes" id="UP000245591">
    <property type="component" value="Unassembled WGS sequence"/>
</dbReference>
<dbReference type="SUPFAM" id="SSF103506">
    <property type="entry name" value="Mitochondrial carrier"/>
    <property type="match status" value="1"/>
</dbReference>
<dbReference type="InterPro" id="IPR018108">
    <property type="entry name" value="MCP_transmembrane"/>
</dbReference>
<keyword evidence="4 10" id="KW-0812">Transmembrane</keyword>
<dbReference type="GO" id="GO:1990542">
    <property type="term" value="P:mitochondrial transmembrane transport"/>
    <property type="evidence" value="ECO:0007669"/>
    <property type="project" value="InterPro"/>
</dbReference>
<dbReference type="InterPro" id="IPR045315">
    <property type="entry name" value="Mtm1-like"/>
</dbReference>
<feature type="repeat" description="Solcar" evidence="10">
    <location>
        <begin position="253"/>
        <end position="338"/>
    </location>
</feature>
<evidence type="ECO:0000256" key="7">
    <source>
        <dbReference type="ARBA" id="ARBA00022989"/>
    </source>
</evidence>
<sequence>MKDENIKINMGTIEADLNDLKYETTKVQENIPLYGRLVSAISGGILTSLLMTPFDVVKVRLQVQSTTGNNVLLQEIKQNTSFNRTKQLPNVKNVCEPTGITSCACHKPGTFMRKGVVRFELYKKIMPKFLINTWSPRSAEFGLRNWNSNVCLLHSKDYLKTFGDSGAYLNANKNLLGSLNNYAAEGATESRLIRGTWHGFTSIFKMEGITGLWRGLGVTLVAALPSTVVYFVGYDLLRDQIRNRAAVSNNKTLDIYAPLVAGCLARTTSATVISPLELIRTKMQTSSTQKLSVVIKDIAKTIKIKGIRTLYAGLIPTLWRDVPFSAIYWLAYERTRKTILNNQNILDRFIPYQTNSSYNKYVDLSHAFVSGATAGSIAAIITNPFDVAKTKRQAVLNMHHKDAKVITILKNIVETEGLKGFYTGLTPRLMKIAPACAIMITSYEFGKSVSGTTRWMKVVARRNTKIRITNTLAERAQNKENSKVMGGELKIPTSQLHVSRDFSEANMVLDTASYLTGIVAPRASIINDIIVQHAPLNQRPVVGRVPPEKQSGFG</sequence>
<evidence type="ECO:0000256" key="8">
    <source>
        <dbReference type="ARBA" id="ARBA00023128"/>
    </source>
</evidence>
<evidence type="ECO:0000256" key="9">
    <source>
        <dbReference type="ARBA" id="ARBA00023136"/>
    </source>
</evidence>
<protein>
    <submittedName>
        <fullName evidence="13">Uncharacterized protein</fullName>
    </submittedName>
</protein>
<evidence type="ECO:0000256" key="1">
    <source>
        <dbReference type="ARBA" id="ARBA00004448"/>
    </source>
</evidence>
<keyword evidence="7 12" id="KW-1133">Transmembrane helix</keyword>
<accession>A0A2U1J8J3</accession>
<keyword evidence="14" id="KW-1185">Reference proteome</keyword>
<name>A0A2U1J8J3_SMIAN</name>
<evidence type="ECO:0000313" key="14">
    <source>
        <dbReference type="Proteomes" id="UP000245591"/>
    </source>
</evidence>
<feature type="repeat" description="Solcar" evidence="10">
    <location>
        <begin position="362"/>
        <end position="449"/>
    </location>
</feature>